<dbReference type="NCBIfam" id="TIGR00778">
    <property type="entry name" value="ahpD_dom"/>
    <property type="match status" value="1"/>
</dbReference>
<dbReference type="PANTHER" id="PTHR35446:SF2">
    <property type="entry name" value="CARBOXYMUCONOLACTONE DECARBOXYLASE-LIKE DOMAIN-CONTAINING PROTEIN"/>
    <property type="match status" value="1"/>
</dbReference>
<organism evidence="2 3">
    <name type="scientific">Desulfosarcina ovata subsp. sediminis</name>
    <dbReference type="NCBI Taxonomy" id="885957"/>
    <lineage>
        <taxon>Bacteria</taxon>
        <taxon>Pseudomonadati</taxon>
        <taxon>Thermodesulfobacteriota</taxon>
        <taxon>Desulfobacteria</taxon>
        <taxon>Desulfobacterales</taxon>
        <taxon>Desulfosarcinaceae</taxon>
        <taxon>Desulfosarcina</taxon>
    </lineage>
</organism>
<dbReference type="SUPFAM" id="SSF69118">
    <property type="entry name" value="AhpD-like"/>
    <property type="match status" value="1"/>
</dbReference>
<dbReference type="InterPro" id="IPR004675">
    <property type="entry name" value="AhpD_core"/>
</dbReference>
<proteinExistence type="predicted"/>
<dbReference type="Gene3D" id="1.20.1290.10">
    <property type="entry name" value="AhpD-like"/>
    <property type="match status" value="1"/>
</dbReference>
<dbReference type="InterPro" id="IPR003779">
    <property type="entry name" value="CMD-like"/>
</dbReference>
<dbReference type="AlphaFoldDB" id="A0A5K7ZVA6"/>
<evidence type="ECO:0000313" key="3">
    <source>
        <dbReference type="Proteomes" id="UP000425960"/>
    </source>
</evidence>
<sequence length="178" mass="20158">MAHIKLPEFSDMSPKIQKLVKPRLEKNGTLDETTRLLSLREDIFLATNNMVINFLITKTELPYSTKERIAVLVSMENGCKICVNAHKTLAKRLGMSDEQVEQILGGIDTIECGEEEKLLLKFCLRASRKDAYKILKSDIDEVKNMGYSDTQIFEAVAITGYFNYINTITNVFGLEDEA</sequence>
<dbReference type="EMBL" id="AP021876">
    <property type="protein sequence ID" value="BBO84101.1"/>
    <property type="molecule type" value="Genomic_DNA"/>
</dbReference>
<evidence type="ECO:0000259" key="1">
    <source>
        <dbReference type="Pfam" id="PF02627"/>
    </source>
</evidence>
<gene>
    <name evidence="2" type="ORF">DSCO28_46670</name>
</gene>
<dbReference type="KEGG" id="dov:DSCO28_46670"/>
<reference evidence="2 3" key="1">
    <citation type="submission" date="2019-11" db="EMBL/GenBank/DDBJ databases">
        <title>Comparative genomics of hydrocarbon-degrading Desulfosarcina strains.</title>
        <authorList>
            <person name="Watanabe M."/>
            <person name="Kojima H."/>
            <person name="Fukui M."/>
        </authorList>
    </citation>
    <scope>NUCLEOTIDE SEQUENCE [LARGE SCALE GENOMIC DNA]</scope>
    <source>
        <strain evidence="2 3">28bB2T</strain>
    </source>
</reference>
<dbReference type="RefSeq" id="WP_155324126.1">
    <property type="nucleotide sequence ID" value="NZ_AP021876.1"/>
</dbReference>
<name>A0A5K7ZVA6_9BACT</name>
<dbReference type="Pfam" id="PF02627">
    <property type="entry name" value="CMD"/>
    <property type="match status" value="1"/>
</dbReference>
<protein>
    <recommendedName>
        <fullName evidence="1">Carboxymuconolactone decarboxylase-like domain-containing protein</fullName>
    </recommendedName>
</protein>
<dbReference type="GO" id="GO:0051920">
    <property type="term" value="F:peroxiredoxin activity"/>
    <property type="evidence" value="ECO:0007669"/>
    <property type="project" value="InterPro"/>
</dbReference>
<dbReference type="PANTHER" id="PTHR35446">
    <property type="entry name" value="SI:CH211-175M2.5"/>
    <property type="match status" value="1"/>
</dbReference>
<feature type="domain" description="Carboxymuconolactone decarboxylase-like" evidence="1">
    <location>
        <begin position="56"/>
        <end position="115"/>
    </location>
</feature>
<accession>A0A5K7ZVA6</accession>
<dbReference type="InterPro" id="IPR029032">
    <property type="entry name" value="AhpD-like"/>
</dbReference>
<dbReference type="Proteomes" id="UP000425960">
    <property type="component" value="Chromosome"/>
</dbReference>
<evidence type="ECO:0000313" key="2">
    <source>
        <dbReference type="EMBL" id="BBO84101.1"/>
    </source>
</evidence>